<dbReference type="GO" id="GO:0004075">
    <property type="term" value="F:biotin carboxylase activity"/>
    <property type="evidence" value="ECO:0007669"/>
    <property type="project" value="UniProtKB-EC"/>
</dbReference>
<evidence type="ECO:0000256" key="12">
    <source>
        <dbReference type="ARBA" id="ARBA00048600"/>
    </source>
</evidence>
<dbReference type="Pfam" id="PF02785">
    <property type="entry name" value="Biotin_carb_C"/>
    <property type="match status" value="1"/>
</dbReference>
<organism evidence="16 17">
    <name type="scientific">Filibacter tadaridae</name>
    <dbReference type="NCBI Taxonomy" id="2483811"/>
    <lineage>
        <taxon>Bacteria</taxon>
        <taxon>Bacillati</taxon>
        <taxon>Bacillota</taxon>
        <taxon>Bacilli</taxon>
        <taxon>Bacillales</taxon>
        <taxon>Caryophanaceae</taxon>
        <taxon>Filibacter</taxon>
    </lineage>
</organism>
<keyword evidence="9 13" id="KW-0067">ATP-binding</keyword>
<dbReference type="PANTHER" id="PTHR18866">
    <property type="entry name" value="CARBOXYLASE:PYRUVATE/ACETYL-COA/PROPIONYL-COA CARBOXYLASE"/>
    <property type="match status" value="1"/>
</dbReference>
<dbReference type="PROSITE" id="PS50979">
    <property type="entry name" value="BC"/>
    <property type="match status" value="1"/>
</dbReference>
<dbReference type="InterPro" id="IPR005479">
    <property type="entry name" value="CPAse_ATP-bd"/>
</dbReference>
<dbReference type="InterPro" id="IPR005481">
    <property type="entry name" value="BC-like_N"/>
</dbReference>
<dbReference type="FunFam" id="3.30.1490.20:FF:000003">
    <property type="entry name" value="acetyl-CoA carboxylase isoform X1"/>
    <property type="match status" value="1"/>
</dbReference>
<evidence type="ECO:0000256" key="3">
    <source>
        <dbReference type="ARBA" id="ARBA00011750"/>
    </source>
</evidence>
<dbReference type="InterPro" id="IPR011054">
    <property type="entry name" value="Rudment_hybrid_motif"/>
</dbReference>
<comment type="pathway">
    <text evidence="2">Lipid metabolism; malonyl-CoA biosynthesis; malonyl-CoA from acetyl-CoA: step 1/1.</text>
</comment>
<dbReference type="PANTHER" id="PTHR18866:SF128">
    <property type="entry name" value="UREA AMIDOLYASE"/>
    <property type="match status" value="1"/>
</dbReference>
<dbReference type="FunFam" id="3.40.50.20:FF:000010">
    <property type="entry name" value="Propionyl-CoA carboxylase subunit alpha"/>
    <property type="match status" value="1"/>
</dbReference>
<dbReference type="Pfam" id="PF00289">
    <property type="entry name" value="Biotin_carb_N"/>
    <property type="match status" value="1"/>
</dbReference>
<evidence type="ECO:0000256" key="5">
    <source>
        <dbReference type="ARBA" id="ARBA00022516"/>
    </source>
</evidence>
<evidence type="ECO:0000313" key="17">
    <source>
        <dbReference type="Proteomes" id="UP000270468"/>
    </source>
</evidence>
<keyword evidence="5" id="KW-0444">Lipid biosynthesis</keyword>
<dbReference type="GO" id="GO:0046872">
    <property type="term" value="F:metal ion binding"/>
    <property type="evidence" value="ECO:0007669"/>
    <property type="project" value="InterPro"/>
</dbReference>
<dbReference type="InterPro" id="IPR016185">
    <property type="entry name" value="PreATP-grasp_dom_sf"/>
</dbReference>
<dbReference type="RefSeq" id="WP_124071013.1">
    <property type="nucleotide sequence ID" value="NZ_CBCRXF010000001.1"/>
</dbReference>
<dbReference type="PROSITE" id="PS00866">
    <property type="entry name" value="CPSASE_1"/>
    <property type="match status" value="1"/>
</dbReference>
<evidence type="ECO:0000256" key="13">
    <source>
        <dbReference type="PROSITE-ProRule" id="PRU00409"/>
    </source>
</evidence>
<comment type="subunit">
    <text evidence="3">Acetyl-CoA carboxylase is a heterohexamer of biotin carboxyl carrier protein, biotin carboxylase and the two subunits of carboxyl transferase in a 2:2 complex.</text>
</comment>
<feature type="domain" description="ATP-grasp" evidence="14">
    <location>
        <begin position="119"/>
        <end position="316"/>
    </location>
</feature>
<dbReference type="SMART" id="SM00878">
    <property type="entry name" value="Biotin_carb_C"/>
    <property type="match status" value="1"/>
</dbReference>
<dbReference type="SUPFAM" id="SSF52440">
    <property type="entry name" value="PreATP-grasp domain"/>
    <property type="match status" value="1"/>
</dbReference>
<evidence type="ECO:0000256" key="2">
    <source>
        <dbReference type="ARBA" id="ARBA00004956"/>
    </source>
</evidence>
<evidence type="ECO:0000256" key="6">
    <source>
        <dbReference type="ARBA" id="ARBA00022598"/>
    </source>
</evidence>
<evidence type="ECO:0000259" key="14">
    <source>
        <dbReference type="PROSITE" id="PS50975"/>
    </source>
</evidence>
<keyword evidence="8" id="KW-0276">Fatty acid metabolism</keyword>
<evidence type="ECO:0000256" key="1">
    <source>
        <dbReference type="ARBA" id="ARBA00003761"/>
    </source>
</evidence>
<dbReference type="EMBL" id="UXAV01000042">
    <property type="protein sequence ID" value="VDC29855.1"/>
    <property type="molecule type" value="Genomic_DNA"/>
</dbReference>
<evidence type="ECO:0000313" key="16">
    <source>
        <dbReference type="EMBL" id="VDC29855.1"/>
    </source>
</evidence>
<accession>A0A3P5XPT6</accession>
<dbReference type="InterPro" id="IPR011761">
    <property type="entry name" value="ATP-grasp"/>
</dbReference>
<evidence type="ECO:0000256" key="7">
    <source>
        <dbReference type="ARBA" id="ARBA00022741"/>
    </source>
</evidence>
<dbReference type="EC" id="6.3.4.14" evidence="4"/>
<name>A0A3P5XPT6_9BACL</name>
<comment type="function">
    <text evidence="1">This protein is a component of the acetyl coenzyme A carboxylase complex; first, biotin carboxylase catalyzes the carboxylation of the carrier protein and then the transcarboxylase transfers the carboxyl group to form malonyl-CoA.</text>
</comment>
<dbReference type="InterPro" id="IPR005482">
    <property type="entry name" value="Biotin_COase_C"/>
</dbReference>
<dbReference type="NCBIfam" id="NF006367">
    <property type="entry name" value="PRK08591.1"/>
    <property type="match status" value="1"/>
</dbReference>
<keyword evidence="11" id="KW-0092">Biotin</keyword>
<dbReference type="GO" id="GO:0005524">
    <property type="term" value="F:ATP binding"/>
    <property type="evidence" value="ECO:0007669"/>
    <property type="project" value="UniProtKB-UniRule"/>
</dbReference>
<keyword evidence="6 16" id="KW-0436">Ligase</keyword>
<dbReference type="InterPro" id="IPR050856">
    <property type="entry name" value="Biotin_carboxylase_complex"/>
</dbReference>
<protein>
    <recommendedName>
        <fullName evidence="4">biotin carboxylase</fullName>
        <ecNumber evidence="4">6.3.4.14</ecNumber>
    </recommendedName>
</protein>
<dbReference type="Proteomes" id="UP000270468">
    <property type="component" value="Unassembled WGS sequence"/>
</dbReference>
<gene>
    <name evidence="16" type="primary">cfiB_1</name>
    <name evidence="16" type="ORF">FILTAD_02407</name>
</gene>
<dbReference type="GO" id="GO:0006633">
    <property type="term" value="P:fatty acid biosynthetic process"/>
    <property type="evidence" value="ECO:0007669"/>
    <property type="project" value="UniProtKB-KW"/>
</dbReference>
<dbReference type="SUPFAM" id="SSF56059">
    <property type="entry name" value="Glutathione synthetase ATP-binding domain-like"/>
    <property type="match status" value="1"/>
</dbReference>
<dbReference type="Gene3D" id="3.30.470.20">
    <property type="entry name" value="ATP-grasp fold, B domain"/>
    <property type="match status" value="1"/>
</dbReference>
<evidence type="ECO:0000256" key="11">
    <source>
        <dbReference type="ARBA" id="ARBA00023267"/>
    </source>
</evidence>
<dbReference type="Pfam" id="PF02786">
    <property type="entry name" value="CPSase_L_D2"/>
    <property type="match status" value="1"/>
</dbReference>
<dbReference type="OrthoDB" id="9807469at2"/>
<dbReference type="SUPFAM" id="SSF51246">
    <property type="entry name" value="Rudiment single hybrid motif"/>
    <property type="match status" value="1"/>
</dbReference>
<keyword evidence="17" id="KW-1185">Reference proteome</keyword>
<comment type="catalytic activity">
    <reaction evidence="12">
        <text>N(6)-biotinyl-L-lysyl-[protein] + hydrogencarbonate + ATP = N(6)-carboxybiotinyl-L-lysyl-[protein] + ADP + phosphate + H(+)</text>
        <dbReference type="Rhea" id="RHEA:13501"/>
        <dbReference type="Rhea" id="RHEA-COMP:10505"/>
        <dbReference type="Rhea" id="RHEA-COMP:10506"/>
        <dbReference type="ChEBI" id="CHEBI:15378"/>
        <dbReference type="ChEBI" id="CHEBI:17544"/>
        <dbReference type="ChEBI" id="CHEBI:30616"/>
        <dbReference type="ChEBI" id="CHEBI:43474"/>
        <dbReference type="ChEBI" id="CHEBI:83144"/>
        <dbReference type="ChEBI" id="CHEBI:83145"/>
        <dbReference type="ChEBI" id="CHEBI:456216"/>
        <dbReference type="EC" id="6.3.4.14"/>
    </reaction>
</comment>
<sequence length="453" mass="49862">MDKILIANRGEIALRILKTCKRLGIKTVAVYSEADQDMPFVKEADESFLIGPPQVQQSYLKADDIINIAVQTGADAIHPGYGLLSENADFVRKIQAAGIAFIGPDADTIDKMGDKIGSRTTMQAAGVPVVPGTDEGIASLEDAIYAANAIGYPVMLKASAGGGGIGMIRCENEQALSQHFESVKTRAKAYFGDDVVFLEKFIDDARHIEVQIFGDHQGNIVHLFERNCSVQRRNQKVIEESPSPHLPEVARERLYQAAVEAAKAVGYKNAGTVEFIVDGNNDFYFLEMNTRLQVEHPVTEEVTGYDLVEWQIEVAKGNELPVTEQATITATGHAIEFRIYAEDPVKFMPSPGTINRLAWGDTTGIRIDSGYLEGGKVTPFYDPLISKVIVGAPTREEAIQKAQRFLEGVEIEGLKTNIPLFTEFLRSEEFTSGKYTTAVLAQWLKKQKEEIKS</sequence>
<dbReference type="PROSITE" id="PS50975">
    <property type="entry name" value="ATP_GRASP"/>
    <property type="match status" value="1"/>
</dbReference>
<proteinExistence type="predicted"/>
<evidence type="ECO:0000256" key="4">
    <source>
        <dbReference type="ARBA" id="ARBA00013263"/>
    </source>
</evidence>
<keyword evidence="10" id="KW-0275">Fatty acid biosynthesis</keyword>
<dbReference type="PROSITE" id="PS00867">
    <property type="entry name" value="CPSASE_2"/>
    <property type="match status" value="1"/>
</dbReference>
<keyword evidence="7 13" id="KW-0547">Nucleotide-binding</keyword>
<feature type="domain" description="Biotin carboxylation" evidence="15">
    <location>
        <begin position="1"/>
        <end position="445"/>
    </location>
</feature>
<evidence type="ECO:0000259" key="15">
    <source>
        <dbReference type="PROSITE" id="PS50979"/>
    </source>
</evidence>
<dbReference type="InterPro" id="IPR011764">
    <property type="entry name" value="Biotin_carboxylation_dom"/>
</dbReference>
<dbReference type="AlphaFoldDB" id="A0A3P5XPT6"/>
<dbReference type="FunFam" id="3.30.470.20:FF:000028">
    <property type="entry name" value="Methylcrotonoyl-CoA carboxylase subunit alpha, mitochondrial"/>
    <property type="match status" value="1"/>
</dbReference>
<reference evidence="16 17" key="1">
    <citation type="submission" date="2018-11" db="EMBL/GenBank/DDBJ databases">
        <authorList>
            <person name="Criscuolo A."/>
        </authorList>
    </citation>
    <scope>NUCLEOTIDE SEQUENCE [LARGE SCALE GENOMIC DNA]</scope>
    <source>
        <strain evidence="16">ATB-66</strain>
    </source>
</reference>
<evidence type="ECO:0000256" key="10">
    <source>
        <dbReference type="ARBA" id="ARBA00023160"/>
    </source>
</evidence>
<evidence type="ECO:0000256" key="8">
    <source>
        <dbReference type="ARBA" id="ARBA00022832"/>
    </source>
</evidence>
<keyword evidence="10" id="KW-0443">Lipid metabolism</keyword>
<evidence type="ECO:0000256" key="9">
    <source>
        <dbReference type="ARBA" id="ARBA00022840"/>
    </source>
</evidence>